<sequence>MPEENSSETTRRRRFAPKIVHKGLALVLTPILLESFFFFQLSDLVTRAEQLAISERRQSTIVEHMNWLMSIFATASGNLATYIMTGNKMYAVASRESRVEITKEFDELERLVGDDPRMKQIITELKEMSEDEFKRFEHLEPPADGANYADTLMRLQELRPFVKQAGIKSRTVTHLLKEQREYLEKVRKKEAESREKVKEIVLYGVLGNFVVAVFLVMVFLRDITGRLTVLVENARNLPAGETSTRRVSGSDELWYLDNVLHDAAQKIREAQEDRSSIMEMVAHDLRSPLMSSQVALDLLTKDSKTQLGPSSVRHVETIKRNITRLVSLVSDLLTVEKLEAGKLELDLEEVEIGDVVEEALQSVGGLANQKHIQIVNETTRETVTADRARVIQVLVNYLSNAIKFSPEGSSIAVFTGRDQEFLVVSVQDQGPGISEEDQDRLFSKFYQSKEGKRSKGFGLGLAICKLVIESHGGEVGVDSQPRQGSRFWFALPVDEA</sequence>
<dbReference type="PANTHER" id="PTHR43711:SF1">
    <property type="entry name" value="HISTIDINE KINASE 1"/>
    <property type="match status" value="1"/>
</dbReference>
<gene>
    <name evidence="14" type="ORF">J0M35_09575</name>
</gene>
<dbReference type="Proteomes" id="UP000664277">
    <property type="component" value="Unassembled WGS sequence"/>
</dbReference>
<dbReference type="SUPFAM" id="SSF55874">
    <property type="entry name" value="ATPase domain of HSP90 chaperone/DNA topoisomerase II/histidine kinase"/>
    <property type="match status" value="1"/>
</dbReference>
<dbReference type="SUPFAM" id="SSF47384">
    <property type="entry name" value="Homodimeric domain of signal transducing histidine kinase"/>
    <property type="match status" value="1"/>
</dbReference>
<keyword evidence="6" id="KW-0808">Transferase</keyword>
<dbReference type="InterPro" id="IPR036097">
    <property type="entry name" value="HisK_dim/P_sf"/>
</dbReference>
<name>A0A8J7PKY5_9BACT</name>
<dbReference type="PANTHER" id="PTHR43711">
    <property type="entry name" value="TWO-COMPONENT HISTIDINE KINASE"/>
    <property type="match status" value="1"/>
</dbReference>
<dbReference type="PROSITE" id="PS50109">
    <property type="entry name" value="HIS_KIN"/>
    <property type="match status" value="1"/>
</dbReference>
<dbReference type="SMART" id="SM00388">
    <property type="entry name" value="HisKA"/>
    <property type="match status" value="1"/>
</dbReference>
<dbReference type="GO" id="GO:0005886">
    <property type="term" value="C:plasma membrane"/>
    <property type="evidence" value="ECO:0007669"/>
    <property type="project" value="UniProtKB-SubCell"/>
</dbReference>
<comment type="subcellular location">
    <subcellularLocation>
        <location evidence="2">Cell membrane</location>
    </subcellularLocation>
</comment>
<keyword evidence="7" id="KW-0547">Nucleotide-binding</keyword>
<dbReference type="InterPro" id="IPR004358">
    <property type="entry name" value="Sig_transdc_His_kin-like_C"/>
</dbReference>
<protein>
    <recommendedName>
        <fullName evidence="3">histidine kinase</fullName>
        <ecNumber evidence="3">2.7.13.3</ecNumber>
    </recommendedName>
</protein>
<dbReference type="PRINTS" id="PR00344">
    <property type="entry name" value="BCTRLSENSOR"/>
</dbReference>
<dbReference type="InterPro" id="IPR050736">
    <property type="entry name" value="Sensor_HK_Regulatory"/>
</dbReference>
<accession>A0A8J7PKY5</accession>
<evidence type="ECO:0000256" key="1">
    <source>
        <dbReference type="ARBA" id="ARBA00000085"/>
    </source>
</evidence>
<evidence type="ECO:0000256" key="12">
    <source>
        <dbReference type="SAM" id="Phobius"/>
    </source>
</evidence>
<dbReference type="EC" id="2.7.13.3" evidence="3"/>
<dbReference type="InterPro" id="IPR003661">
    <property type="entry name" value="HisK_dim/P_dom"/>
</dbReference>
<feature type="transmembrane region" description="Helical" evidence="12">
    <location>
        <begin position="200"/>
        <end position="220"/>
    </location>
</feature>
<keyword evidence="12" id="KW-0812">Transmembrane</keyword>
<evidence type="ECO:0000256" key="5">
    <source>
        <dbReference type="ARBA" id="ARBA00022553"/>
    </source>
</evidence>
<keyword evidence="5" id="KW-0597">Phosphoprotein</keyword>
<evidence type="ECO:0000256" key="2">
    <source>
        <dbReference type="ARBA" id="ARBA00004236"/>
    </source>
</evidence>
<feature type="transmembrane region" description="Helical" evidence="12">
    <location>
        <begin position="67"/>
        <end position="85"/>
    </location>
</feature>
<keyword evidence="10" id="KW-0902">Two-component regulatory system</keyword>
<evidence type="ECO:0000256" key="7">
    <source>
        <dbReference type="ARBA" id="ARBA00022741"/>
    </source>
</evidence>
<organism evidence="14 15">
    <name type="scientific">Candidatus Obscuribacter phosphatis</name>
    <dbReference type="NCBI Taxonomy" id="1906157"/>
    <lineage>
        <taxon>Bacteria</taxon>
        <taxon>Bacillati</taxon>
        <taxon>Candidatus Melainabacteria</taxon>
        <taxon>Candidatus Obscuribacterales</taxon>
        <taxon>Candidatus Obscuribacteraceae</taxon>
        <taxon>Candidatus Obscuribacter</taxon>
    </lineage>
</organism>
<dbReference type="SMART" id="SM00387">
    <property type="entry name" value="HATPase_c"/>
    <property type="match status" value="1"/>
</dbReference>
<evidence type="ECO:0000256" key="11">
    <source>
        <dbReference type="ARBA" id="ARBA00023136"/>
    </source>
</evidence>
<dbReference type="AlphaFoldDB" id="A0A8J7PKY5"/>
<evidence type="ECO:0000256" key="4">
    <source>
        <dbReference type="ARBA" id="ARBA00022475"/>
    </source>
</evidence>
<comment type="catalytic activity">
    <reaction evidence="1">
        <text>ATP + protein L-histidine = ADP + protein N-phospho-L-histidine.</text>
        <dbReference type="EC" id="2.7.13.3"/>
    </reaction>
</comment>
<dbReference type="Pfam" id="PF02518">
    <property type="entry name" value="HATPase_c"/>
    <property type="match status" value="1"/>
</dbReference>
<evidence type="ECO:0000259" key="13">
    <source>
        <dbReference type="PROSITE" id="PS50109"/>
    </source>
</evidence>
<evidence type="ECO:0000313" key="15">
    <source>
        <dbReference type="Proteomes" id="UP000664277"/>
    </source>
</evidence>
<evidence type="ECO:0000256" key="10">
    <source>
        <dbReference type="ARBA" id="ARBA00023012"/>
    </source>
</evidence>
<dbReference type="FunFam" id="3.30.565.10:FF:000023">
    <property type="entry name" value="PAS domain-containing sensor histidine kinase"/>
    <property type="match status" value="1"/>
</dbReference>
<dbReference type="EMBL" id="JAFLCK010000012">
    <property type="protein sequence ID" value="MBN8660600.1"/>
    <property type="molecule type" value="Genomic_DNA"/>
</dbReference>
<evidence type="ECO:0000256" key="6">
    <source>
        <dbReference type="ARBA" id="ARBA00022679"/>
    </source>
</evidence>
<dbReference type="Gene3D" id="3.30.565.10">
    <property type="entry name" value="Histidine kinase-like ATPase, C-terminal domain"/>
    <property type="match status" value="1"/>
</dbReference>
<dbReference type="CDD" id="cd00075">
    <property type="entry name" value="HATPase"/>
    <property type="match status" value="1"/>
</dbReference>
<keyword evidence="9" id="KW-0067">ATP-binding</keyword>
<evidence type="ECO:0000313" key="14">
    <source>
        <dbReference type="EMBL" id="MBN8660600.1"/>
    </source>
</evidence>
<dbReference type="Gene3D" id="1.10.287.130">
    <property type="match status" value="1"/>
</dbReference>
<evidence type="ECO:0000256" key="8">
    <source>
        <dbReference type="ARBA" id="ARBA00022777"/>
    </source>
</evidence>
<dbReference type="GO" id="GO:0000155">
    <property type="term" value="F:phosphorelay sensor kinase activity"/>
    <property type="evidence" value="ECO:0007669"/>
    <property type="project" value="InterPro"/>
</dbReference>
<dbReference type="CDD" id="cd00082">
    <property type="entry name" value="HisKA"/>
    <property type="match status" value="1"/>
</dbReference>
<reference evidence="14" key="1">
    <citation type="submission" date="2021-02" db="EMBL/GenBank/DDBJ databases">
        <title>Genome-Resolved Metagenomics of a Microbial Community Performing Photosynthetic Biological Nutrient Removal.</title>
        <authorList>
            <person name="Mcdaniel E.A."/>
        </authorList>
    </citation>
    <scope>NUCLEOTIDE SEQUENCE</scope>
    <source>
        <strain evidence="14">UWPOB_OBS1</strain>
    </source>
</reference>
<proteinExistence type="predicted"/>
<dbReference type="InterPro" id="IPR036890">
    <property type="entry name" value="HATPase_C_sf"/>
</dbReference>
<feature type="transmembrane region" description="Helical" evidence="12">
    <location>
        <begin position="20"/>
        <end position="39"/>
    </location>
</feature>
<dbReference type="InterPro" id="IPR003594">
    <property type="entry name" value="HATPase_dom"/>
</dbReference>
<keyword evidence="12" id="KW-1133">Transmembrane helix</keyword>
<keyword evidence="8 14" id="KW-0418">Kinase</keyword>
<evidence type="ECO:0000256" key="3">
    <source>
        <dbReference type="ARBA" id="ARBA00012438"/>
    </source>
</evidence>
<feature type="domain" description="Histidine kinase" evidence="13">
    <location>
        <begin position="280"/>
        <end position="495"/>
    </location>
</feature>
<keyword evidence="11 12" id="KW-0472">Membrane</keyword>
<dbReference type="GO" id="GO:0005524">
    <property type="term" value="F:ATP binding"/>
    <property type="evidence" value="ECO:0007669"/>
    <property type="project" value="UniProtKB-KW"/>
</dbReference>
<comment type="caution">
    <text evidence="14">The sequence shown here is derived from an EMBL/GenBank/DDBJ whole genome shotgun (WGS) entry which is preliminary data.</text>
</comment>
<keyword evidence="4" id="KW-1003">Cell membrane</keyword>
<evidence type="ECO:0000256" key="9">
    <source>
        <dbReference type="ARBA" id="ARBA00022840"/>
    </source>
</evidence>
<dbReference type="Pfam" id="PF00512">
    <property type="entry name" value="HisKA"/>
    <property type="match status" value="1"/>
</dbReference>
<dbReference type="InterPro" id="IPR005467">
    <property type="entry name" value="His_kinase_dom"/>
</dbReference>